<dbReference type="SMART" id="SM00388">
    <property type="entry name" value="HisKA"/>
    <property type="match status" value="1"/>
</dbReference>
<comment type="subcellular location">
    <subcellularLocation>
        <location evidence="2">Cell membrane</location>
    </subcellularLocation>
</comment>
<evidence type="ECO:0000259" key="15">
    <source>
        <dbReference type="PROSITE" id="PS50110"/>
    </source>
</evidence>
<dbReference type="GO" id="GO:0005886">
    <property type="term" value="C:plasma membrane"/>
    <property type="evidence" value="ECO:0007669"/>
    <property type="project" value="UniProtKB-SubCell"/>
</dbReference>
<dbReference type="Pfam" id="PF02518">
    <property type="entry name" value="HATPase_c"/>
    <property type="match status" value="1"/>
</dbReference>
<dbReference type="CDD" id="cd00130">
    <property type="entry name" value="PAS"/>
    <property type="match status" value="1"/>
</dbReference>
<dbReference type="NCBIfam" id="TIGR00229">
    <property type="entry name" value="sensory_box"/>
    <property type="match status" value="1"/>
</dbReference>
<feature type="domain" description="Histidine kinase" evidence="14">
    <location>
        <begin position="295"/>
        <end position="514"/>
    </location>
</feature>
<dbReference type="Pfam" id="PF00512">
    <property type="entry name" value="HisKA"/>
    <property type="match status" value="1"/>
</dbReference>
<dbReference type="Pfam" id="PF00072">
    <property type="entry name" value="Response_reg"/>
    <property type="match status" value="1"/>
</dbReference>
<dbReference type="GO" id="GO:0009927">
    <property type="term" value="F:histidine phosphotransfer kinase activity"/>
    <property type="evidence" value="ECO:0007669"/>
    <property type="project" value="TreeGrafter"/>
</dbReference>
<protein>
    <recommendedName>
        <fullName evidence="3">histidine kinase</fullName>
        <ecNumber evidence="3">2.7.13.3</ecNumber>
    </recommendedName>
</protein>
<evidence type="ECO:0000259" key="16">
    <source>
        <dbReference type="PROSITE" id="PS50112"/>
    </source>
</evidence>
<dbReference type="InterPro" id="IPR004358">
    <property type="entry name" value="Sig_transdc_His_kin-like_C"/>
</dbReference>
<dbReference type="InterPro" id="IPR001789">
    <property type="entry name" value="Sig_transdc_resp-reg_receiver"/>
</dbReference>
<evidence type="ECO:0000256" key="8">
    <source>
        <dbReference type="ARBA" id="ARBA00022777"/>
    </source>
</evidence>
<keyword evidence="7" id="KW-0547">Nucleotide-binding</keyword>
<comment type="catalytic activity">
    <reaction evidence="1">
        <text>ATP + protein L-histidine = ADP + protein N-phospho-L-histidine.</text>
        <dbReference type="EC" id="2.7.13.3"/>
    </reaction>
</comment>
<keyword evidence="8" id="KW-0418">Kinase</keyword>
<dbReference type="InterPro" id="IPR036097">
    <property type="entry name" value="HisK_dim/P_sf"/>
</dbReference>
<dbReference type="Gene3D" id="1.10.287.130">
    <property type="match status" value="1"/>
</dbReference>
<dbReference type="EC" id="2.7.13.3" evidence="3"/>
<keyword evidence="10" id="KW-0902">Two-component regulatory system</keyword>
<dbReference type="InterPro" id="IPR003594">
    <property type="entry name" value="HATPase_dom"/>
</dbReference>
<dbReference type="SUPFAM" id="SSF47384">
    <property type="entry name" value="Homodimeric domain of signal transducing histidine kinase"/>
    <property type="match status" value="1"/>
</dbReference>
<dbReference type="InterPro" id="IPR035965">
    <property type="entry name" value="PAS-like_dom_sf"/>
</dbReference>
<dbReference type="GO" id="GO:0005524">
    <property type="term" value="F:ATP binding"/>
    <property type="evidence" value="ECO:0007669"/>
    <property type="project" value="UniProtKB-KW"/>
</dbReference>
<dbReference type="CDD" id="cd00075">
    <property type="entry name" value="HATPase"/>
    <property type="match status" value="1"/>
</dbReference>
<reference evidence="17 18" key="1">
    <citation type="submission" date="2020-07" db="EMBL/GenBank/DDBJ databases">
        <title>Genomic Encyclopedia of Type Strains, Phase IV (KMG-IV): sequencing the most valuable type-strain genomes for metagenomic binning, comparative biology and taxonomic classification.</title>
        <authorList>
            <person name="Goeker M."/>
        </authorList>
    </citation>
    <scope>NUCLEOTIDE SEQUENCE [LARGE SCALE GENOMIC DNA]</scope>
    <source>
        <strain evidence="17 18">DSM 17721</strain>
    </source>
</reference>
<dbReference type="PANTHER" id="PTHR43047">
    <property type="entry name" value="TWO-COMPONENT HISTIDINE PROTEIN KINASE"/>
    <property type="match status" value="1"/>
</dbReference>
<dbReference type="SMART" id="SM00387">
    <property type="entry name" value="HATPase_c"/>
    <property type="match status" value="1"/>
</dbReference>
<feature type="domain" description="Response regulatory" evidence="15">
    <location>
        <begin position="38"/>
        <end position="152"/>
    </location>
</feature>
<evidence type="ECO:0000256" key="11">
    <source>
        <dbReference type="ARBA" id="ARBA00023136"/>
    </source>
</evidence>
<dbReference type="InterPro" id="IPR011006">
    <property type="entry name" value="CheY-like_superfamily"/>
</dbReference>
<keyword evidence="6" id="KW-0808">Transferase</keyword>
<evidence type="ECO:0000256" key="7">
    <source>
        <dbReference type="ARBA" id="ARBA00022741"/>
    </source>
</evidence>
<evidence type="ECO:0000256" key="5">
    <source>
        <dbReference type="ARBA" id="ARBA00022553"/>
    </source>
</evidence>
<gene>
    <name evidence="17" type="ORF">HNR65_000099</name>
</gene>
<dbReference type="PROSITE" id="PS50112">
    <property type="entry name" value="PAS"/>
    <property type="match status" value="1"/>
</dbReference>
<dbReference type="InterPro" id="IPR036890">
    <property type="entry name" value="HATPase_C_sf"/>
</dbReference>
<dbReference type="PROSITE" id="PS50110">
    <property type="entry name" value="RESPONSE_REGULATORY"/>
    <property type="match status" value="1"/>
</dbReference>
<dbReference type="GO" id="GO:0000155">
    <property type="term" value="F:phosphorelay sensor kinase activity"/>
    <property type="evidence" value="ECO:0007669"/>
    <property type="project" value="InterPro"/>
</dbReference>
<dbReference type="InterPro" id="IPR005467">
    <property type="entry name" value="His_kinase_dom"/>
</dbReference>
<dbReference type="EMBL" id="JACDUS010000001">
    <property type="protein sequence ID" value="MBA2879792.1"/>
    <property type="molecule type" value="Genomic_DNA"/>
</dbReference>
<organism evidence="17 18">
    <name type="scientific">Desulfosalsimonas propionicica</name>
    <dbReference type="NCBI Taxonomy" id="332175"/>
    <lineage>
        <taxon>Bacteria</taxon>
        <taxon>Pseudomonadati</taxon>
        <taxon>Thermodesulfobacteriota</taxon>
        <taxon>Desulfobacteria</taxon>
        <taxon>Desulfobacterales</taxon>
        <taxon>Desulfosalsimonadaceae</taxon>
        <taxon>Desulfosalsimonas</taxon>
    </lineage>
</organism>
<dbReference type="SUPFAM" id="SSF55874">
    <property type="entry name" value="ATPase domain of HSP90 chaperone/DNA topoisomerase II/histidine kinase"/>
    <property type="match status" value="1"/>
</dbReference>
<dbReference type="SUPFAM" id="SSF55785">
    <property type="entry name" value="PYP-like sensor domain (PAS domain)"/>
    <property type="match status" value="1"/>
</dbReference>
<dbReference type="Gene3D" id="3.30.565.10">
    <property type="entry name" value="Histidine kinase-like ATPase, C-terminal domain"/>
    <property type="match status" value="1"/>
</dbReference>
<dbReference type="InterPro" id="IPR003661">
    <property type="entry name" value="HisK_dim/P_dom"/>
</dbReference>
<dbReference type="AlphaFoldDB" id="A0A7W0C636"/>
<keyword evidence="11" id="KW-0472">Membrane</keyword>
<keyword evidence="9" id="KW-0067">ATP-binding</keyword>
<evidence type="ECO:0000256" key="4">
    <source>
        <dbReference type="ARBA" id="ARBA00022475"/>
    </source>
</evidence>
<evidence type="ECO:0000256" key="12">
    <source>
        <dbReference type="PROSITE-ProRule" id="PRU00169"/>
    </source>
</evidence>
<dbReference type="Gene3D" id="3.30.450.20">
    <property type="entry name" value="PAS domain"/>
    <property type="match status" value="1"/>
</dbReference>
<evidence type="ECO:0000256" key="3">
    <source>
        <dbReference type="ARBA" id="ARBA00012438"/>
    </source>
</evidence>
<evidence type="ECO:0000256" key="9">
    <source>
        <dbReference type="ARBA" id="ARBA00022840"/>
    </source>
</evidence>
<keyword evidence="18" id="KW-1185">Reference proteome</keyword>
<feature type="modified residue" description="4-aspartylphosphate" evidence="12">
    <location>
        <position position="87"/>
    </location>
</feature>
<evidence type="ECO:0000313" key="18">
    <source>
        <dbReference type="Proteomes" id="UP000525298"/>
    </source>
</evidence>
<dbReference type="SMART" id="SM00091">
    <property type="entry name" value="PAS"/>
    <property type="match status" value="1"/>
</dbReference>
<feature type="compositionally biased region" description="Basic and acidic residues" evidence="13">
    <location>
        <begin position="1"/>
        <end position="19"/>
    </location>
</feature>
<dbReference type="PANTHER" id="PTHR43047:SF72">
    <property type="entry name" value="OSMOSENSING HISTIDINE PROTEIN KINASE SLN1"/>
    <property type="match status" value="1"/>
</dbReference>
<proteinExistence type="predicted"/>
<dbReference type="InterPro" id="IPR000014">
    <property type="entry name" value="PAS"/>
</dbReference>
<dbReference type="SUPFAM" id="SSF52172">
    <property type="entry name" value="CheY-like"/>
    <property type="match status" value="1"/>
</dbReference>
<dbReference type="PROSITE" id="PS50109">
    <property type="entry name" value="HIS_KIN"/>
    <property type="match status" value="1"/>
</dbReference>
<evidence type="ECO:0000256" key="10">
    <source>
        <dbReference type="ARBA" id="ARBA00023012"/>
    </source>
</evidence>
<keyword evidence="4" id="KW-1003">Cell membrane</keyword>
<evidence type="ECO:0000256" key="1">
    <source>
        <dbReference type="ARBA" id="ARBA00000085"/>
    </source>
</evidence>
<evidence type="ECO:0000256" key="2">
    <source>
        <dbReference type="ARBA" id="ARBA00004236"/>
    </source>
</evidence>
<evidence type="ECO:0000256" key="13">
    <source>
        <dbReference type="SAM" id="MobiDB-lite"/>
    </source>
</evidence>
<dbReference type="Proteomes" id="UP000525298">
    <property type="component" value="Unassembled WGS sequence"/>
</dbReference>
<sequence>MTTNHDQEDFMQKPSRNADAEGDTTVRGNVEEIFFQPRVLVIDDEERIRDACDRMLTEDGFEVACACNGEDGLQLIQEAHFDIILLDLMMAGLSGFEVLTRVKSLHPDTVIIVITGYATIEHSIEAMKKGAFDFLPKPFSPEDLRLVVRKAIEFIRTLQDISTEKSRMRVLINLLADGVLTTDNQKKVALANPAFLKMIGSTRTNVQGCPVDEIVTDSALLEMIDQALGQPSGSFAEITEEIRINGDSQDKETILGATCIPFRDRLGRNLGTVTVLNDITTLKHLDQVKSDFVSMVAHEIKSPLNSVLMLLDNVKSGLAGEINDKQAEILDRVTERIKSLTSLSSELLDLAKIESGLIHQEREEVDIAALMAEQADLYRPKAESRSIDMKVLPADGPVTAMGNRTNLCEVMANLISNAIRYTPEGGQIRISAGVEDHFAVFSVADTGFGVDPEEQERIFQRFYRVKTEQTRPISGTGLGLAIVKSIVEAHHGRIQVDSQPGQGSTFRVYLPRMQM</sequence>
<feature type="region of interest" description="Disordered" evidence="13">
    <location>
        <begin position="1"/>
        <end position="23"/>
    </location>
</feature>
<dbReference type="Gene3D" id="3.40.50.2300">
    <property type="match status" value="1"/>
</dbReference>
<dbReference type="FunFam" id="3.30.565.10:FF:000023">
    <property type="entry name" value="PAS domain-containing sensor histidine kinase"/>
    <property type="match status" value="1"/>
</dbReference>
<keyword evidence="5 12" id="KW-0597">Phosphoprotein</keyword>
<comment type="caution">
    <text evidence="17">The sequence shown here is derived from an EMBL/GenBank/DDBJ whole genome shotgun (WGS) entry which is preliminary data.</text>
</comment>
<dbReference type="PRINTS" id="PR00344">
    <property type="entry name" value="BCTRLSENSOR"/>
</dbReference>
<evidence type="ECO:0000313" key="17">
    <source>
        <dbReference type="EMBL" id="MBA2879792.1"/>
    </source>
</evidence>
<dbReference type="Pfam" id="PF13426">
    <property type="entry name" value="PAS_9"/>
    <property type="match status" value="1"/>
</dbReference>
<dbReference type="CDD" id="cd00082">
    <property type="entry name" value="HisKA"/>
    <property type="match status" value="1"/>
</dbReference>
<dbReference type="RefSeq" id="WP_232364597.1">
    <property type="nucleotide sequence ID" value="NZ_JACDUS010000001.1"/>
</dbReference>
<name>A0A7W0C636_9BACT</name>
<evidence type="ECO:0000256" key="6">
    <source>
        <dbReference type="ARBA" id="ARBA00022679"/>
    </source>
</evidence>
<dbReference type="SMART" id="SM00448">
    <property type="entry name" value="REC"/>
    <property type="match status" value="1"/>
</dbReference>
<feature type="domain" description="PAS" evidence="16">
    <location>
        <begin position="164"/>
        <end position="208"/>
    </location>
</feature>
<accession>A0A7W0C636</accession>
<evidence type="ECO:0000259" key="14">
    <source>
        <dbReference type="PROSITE" id="PS50109"/>
    </source>
</evidence>